<proteinExistence type="predicted"/>
<protein>
    <submittedName>
        <fullName evidence="1">Uncharacterized protein</fullName>
    </submittedName>
</protein>
<dbReference type="Proteomes" id="UP000245919">
    <property type="component" value="Chromosome"/>
</dbReference>
<accession>A0A2Z3KGJ2</accession>
<sequence length="78" mass="8940">MNKMGKADTKFWLKIITTEDIIRRIRYKGLPKFWAYYCKCGAHIQGSISKSTKLNDTKLPITTCPKCGAVVEEVSWIN</sequence>
<dbReference type="AlphaFoldDB" id="A0A2Z3KGJ2"/>
<dbReference type="RefSeq" id="WP_109991275.1">
    <property type="nucleotide sequence ID" value="NZ_CP028160.1"/>
</dbReference>
<reference evidence="1 2" key="1">
    <citation type="submission" date="2018-03" db="EMBL/GenBank/DDBJ databases">
        <title>Genome sequence of Lactococcus lactis strain 14B4 from almond drupe.</title>
        <authorList>
            <person name="Tran T.D."/>
            <person name="McGarvey J.A."/>
            <person name="Huynh S."/>
            <person name="Parker C.T."/>
        </authorList>
    </citation>
    <scope>NUCLEOTIDE SEQUENCE [LARGE SCALE GENOMIC DNA]</scope>
    <source>
        <strain evidence="1 2">14B4</strain>
    </source>
</reference>
<gene>
    <name evidence="1" type="ORF">LL14B4_10535</name>
</gene>
<evidence type="ECO:0000313" key="2">
    <source>
        <dbReference type="Proteomes" id="UP000245919"/>
    </source>
</evidence>
<dbReference type="EMBL" id="CP028160">
    <property type="protein sequence ID" value="AWN66588.1"/>
    <property type="molecule type" value="Genomic_DNA"/>
</dbReference>
<organism evidence="1 2">
    <name type="scientific">Lactococcus lactis subsp. lactis</name>
    <name type="common">Streptococcus lactis</name>
    <dbReference type="NCBI Taxonomy" id="1360"/>
    <lineage>
        <taxon>Bacteria</taxon>
        <taxon>Bacillati</taxon>
        <taxon>Bacillota</taxon>
        <taxon>Bacilli</taxon>
        <taxon>Lactobacillales</taxon>
        <taxon>Streptococcaceae</taxon>
        <taxon>Lactococcus</taxon>
    </lineage>
</organism>
<evidence type="ECO:0000313" key="1">
    <source>
        <dbReference type="EMBL" id="AWN66588.1"/>
    </source>
</evidence>
<name>A0A2Z3KGJ2_LACLL</name>
<dbReference type="GeneID" id="89634217"/>